<dbReference type="KEGG" id="spai:FPZ24_06995"/>
<feature type="region of interest" description="Disordered" evidence="1">
    <location>
        <begin position="136"/>
        <end position="156"/>
    </location>
</feature>
<keyword evidence="2" id="KW-1133">Transmembrane helix</keyword>
<dbReference type="Proteomes" id="UP000315673">
    <property type="component" value="Chromosome"/>
</dbReference>
<evidence type="ECO:0000313" key="4">
    <source>
        <dbReference type="Proteomes" id="UP000315673"/>
    </source>
</evidence>
<sequence length="156" mass="15638">MPDTADTAVKKPSGRMEAAMTTARGAANDALHETRKAAQRVGKAAEANPLAVVAGGIAIGLAAGVLLPRTKRETALLGPVGKRINSAAAGAAEAAKDAAKAELGAFPLSKQAARAQVSKLLDQVGAAMSAGGEAALAAREEAPAPKPVKRTRRKAD</sequence>
<evidence type="ECO:0000313" key="3">
    <source>
        <dbReference type="EMBL" id="QDZ07253.1"/>
    </source>
</evidence>
<reference evidence="3 4" key="1">
    <citation type="submission" date="2019-07" db="EMBL/GenBank/DDBJ databases">
        <title>Full genome sequence of Sphingomonas sp. 4R-6-7(HKS19).</title>
        <authorList>
            <person name="Im W.-T."/>
        </authorList>
    </citation>
    <scope>NUCLEOTIDE SEQUENCE [LARGE SCALE GENOMIC DNA]</scope>
    <source>
        <strain evidence="3 4">HKS19</strain>
    </source>
</reference>
<evidence type="ECO:0008006" key="5">
    <source>
        <dbReference type="Google" id="ProtNLM"/>
    </source>
</evidence>
<accession>A0A5B8LGP1</accession>
<feature type="transmembrane region" description="Helical" evidence="2">
    <location>
        <begin position="50"/>
        <end position="67"/>
    </location>
</feature>
<evidence type="ECO:0000256" key="1">
    <source>
        <dbReference type="SAM" id="MobiDB-lite"/>
    </source>
</evidence>
<protein>
    <recommendedName>
        <fullName evidence="5">DUF883 domain-containing protein</fullName>
    </recommendedName>
</protein>
<proteinExistence type="predicted"/>
<organism evidence="3 4">
    <name type="scientific">Sphingomonas panacisoli</name>
    <dbReference type="NCBI Taxonomy" id="1813879"/>
    <lineage>
        <taxon>Bacteria</taxon>
        <taxon>Pseudomonadati</taxon>
        <taxon>Pseudomonadota</taxon>
        <taxon>Alphaproteobacteria</taxon>
        <taxon>Sphingomonadales</taxon>
        <taxon>Sphingomonadaceae</taxon>
        <taxon>Sphingomonas</taxon>
    </lineage>
</organism>
<dbReference type="AlphaFoldDB" id="A0A5B8LGP1"/>
<keyword evidence="2" id="KW-0812">Transmembrane</keyword>
<keyword evidence="2" id="KW-0472">Membrane</keyword>
<dbReference type="OrthoDB" id="7568168at2"/>
<keyword evidence="4" id="KW-1185">Reference proteome</keyword>
<feature type="compositionally biased region" description="Basic residues" evidence="1">
    <location>
        <begin position="147"/>
        <end position="156"/>
    </location>
</feature>
<dbReference type="EMBL" id="CP042306">
    <property type="protein sequence ID" value="QDZ07253.1"/>
    <property type="molecule type" value="Genomic_DNA"/>
</dbReference>
<dbReference type="RefSeq" id="WP_146570502.1">
    <property type="nucleotide sequence ID" value="NZ_CP042306.1"/>
</dbReference>
<gene>
    <name evidence="3" type="ORF">FPZ24_06995</name>
</gene>
<evidence type="ECO:0000256" key="2">
    <source>
        <dbReference type="SAM" id="Phobius"/>
    </source>
</evidence>
<name>A0A5B8LGP1_9SPHN</name>